<keyword evidence="3" id="KW-1185">Reference proteome</keyword>
<organism evidence="2 3">
    <name type="scientific">Imshaugia aleurites</name>
    <dbReference type="NCBI Taxonomy" id="172621"/>
    <lineage>
        <taxon>Eukaryota</taxon>
        <taxon>Fungi</taxon>
        <taxon>Dikarya</taxon>
        <taxon>Ascomycota</taxon>
        <taxon>Pezizomycotina</taxon>
        <taxon>Lecanoromycetes</taxon>
        <taxon>OSLEUM clade</taxon>
        <taxon>Lecanoromycetidae</taxon>
        <taxon>Lecanorales</taxon>
        <taxon>Lecanorineae</taxon>
        <taxon>Parmeliaceae</taxon>
        <taxon>Imshaugia</taxon>
    </lineage>
</organism>
<evidence type="ECO:0000256" key="1">
    <source>
        <dbReference type="SAM" id="MobiDB-lite"/>
    </source>
</evidence>
<proteinExistence type="predicted"/>
<feature type="compositionally biased region" description="Basic and acidic residues" evidence="1">
    <location>
        <begin position="322"/>
        <end position="331"/>
    </location>
</feature>
<dbReference type="AlphaFoldDB" id="A0A8H3I9F0"/>
<feature type="compositionally biased region" description="Polar residues" evidence="1">
    <location>
        <begin position="127"/>
        <end position="144"/>
    </location>
</feature>
<evidence type="ECO:0000313" key="3">
    <source>
        <dbReference type="Proteomes" id="UP000664534"/>
    </source>
</evidence>
<evidence type="ECO:0000313" key="2">
    <source>
        <dbReference type="EMBL" id="CAF9912355.1"/>
    </source>
</evidence>
<comment type="caution">
    <text evidence="2">The sequence shown here is derived from an EMBL/GenBank/DDBJ whole genome shotgun (WGS) entry which is preliminary data.</text>
</comment>
<dbReference type="EMBL" id="CAJPDT010000010">
    <property type="protein sequence ID" value="CAF9912355.1"/>
    <property type="molecule type" value="Genomic_DNA"/>
</dbReference>
<dbReference type="OrthoDB" id="5313181at2759"/>
<sequence>MELARPTDQLFARITQNHLNQGRPQGFRHDARMNLLKDPANETVRNREQGLTHQARPFSLTHDVPTNQTVQNKRQRTNEDSASSSTYVAPSNGTAQHKRQNPGTDQHYSSIHSAGHAGAAQHRQQGMNAVQACSSRQGARTTGTAYMEQQAKDQGVSSSSIHDARNDWANGRWRKESHRDLPSSSRPNAITDLTGEEQNPGASRKASQNDPRVEGMEASTPGLELPALPSWEDARVFVPLVQEQLSQEEFYRRQEQVLDDIWGPYAKEREELAAVHTPEPEEVWMPEFEEAEILEREIPLEKEIWARSVLAGEDWMRTILDEGEDWPRNPPEEPNNWTRDEGGNLNSVYLRRLTRVLTLEGSLKEGRLE</sequence>
<reference evidence="2" key="1">
    <citation type="submission" date="2021-03" db="EMBL/GenBank/DDBJ databases">
        <authorList>
            <person name="Tagirdzhanova G."/>
        </authorList>
    </citation>
    <scope>NUCLEOTIDE SEQUENCE</scope>
</reference>
<protein>
    <submittedName>
        <fullName evidence="2">Uncharacterized protein</fullName>
    </submittedName>
</protein>
<name>A0A8H3I9F0_9LECA</name>
<feature type="compositionally biased region" description="Low complexity" evidence="1">
    <location>
        <begin position="109"/>
        <end position="126"/>
    </location>
</feature>
<feature type="region of interest" description="Disordered" evidence="1">
    <location>
        <begin position="53"/>
        <end position="226"/>
    </location>
</feature>
<feature type="region of interest" description="Disordered" evidence="1">
    <location>
        <begin position="322"/>
        <end position="343"/>
    </location>
</feature>
<gene>
    <name evidence="2" type="ORF">IMSHALPRED_000293</name>
</gene>
<accession>A0A8H3I9F0</accession>
<feature type="compositionally biased region" description="Polar residues" evidence="1">
    <location>
        <begin position="196"/>
        <end position="210"/>
    </location>
</feature>
<dbReference type="Proteomes" id="UP000664534">
    <property type="component" value="Unassembled WGS sequence"/>
</dbReference>
<feature type="compositionally biased region" description="Polar residues" evidence="1">
    <location>
        <begin position="80"/>
        <end position="108"/>
    </location>
</feature>